<reference evidence="2 3" key="1">
    <citation type="submission" date="2020-05" db="EMBL/GenBank/DDBJ databases">
        <title>Complete genome sequencing of Campylobacter and Arcobacter type strains.</title>
        <authorList>
            <person name="Miller W.G."/>
            <person name="Yee E."/>
        </authorList>
    </citation>
    <scope>NUCLEOTIDE SEQUENCE [LARGE SCALE GENOMIC DNA]</scope>
    <source>
        <strain evidence="2 3">LMG 26156</strain>
    </source>
</reference>
<feature type="transmembrane region" description="Helical" evidence="1">
    <location>
        <begin position="479"/>
        <end position="497"/>
    </location>
</feature>
<feature type="transmembrane region" description="Helical" evidence="1">
    <location>
        <begin position="447"/>
        <end position="473"/>
    </location>
</feature>
<keyword evidence="1" id="KW-0812">Transmembrane</keyword>
<accession>A0AAE7B7S7</accession>
<protein>
    <submittedName>
        <fullName evidence="2">PepSY domain-containing membrane protein</fullName>
    </submittedName>
</protein>
<feature type="transmembrane region" description="Helical" evidence="1">
    <location>
        <begin position="182"/>
        <end position="206"/>
    </location>
</feature>
<dbReference type="InterPro" id="IPR005625">
    <property type="entry name" value="PepSY-ass_TM"/>
</dbReference>
<feature type="transmembrane region" description="Helical" evidence="1">
    <location>
        <begin position="138"/>
        <end position="161"/>
    </location>
</feature>
<dbReference type="KEGG" id="avp:AVENP_0597"/>
<dbReference type="AlphaFoldDB" id="A0AAE7B7S7"/>
<organism evidence="2 3">
    <name type="scientific">Arcobacter venerupis</name>
    <dbReference type="NCBI Taxonomy" id="1054033"/>
    <lineage>
        <taxon>Bacteria</taxon>
        <taxon>Pseudomonadati</taxon>
        <taxon>Campylobacterota</taxon>
        <taxon>Epsilonproteobacteria</taxon>
        <taxon>Campylobacterales</taxon>
        <taxon>Arcobacteraceae</taxon>
        <taxon>Arcobacter</taxon>
    </lineage>
</organism>
<keyword evidence="3" id="KW-1185">Reference proteome</keyword>
<gene>
    <name evidence="2" type="ORF">AVENP_0597</name>
</gene>
<keyword evidence="1" id="KW-1133">Transmembrane helix</keyword>
<dbReference type="Proteomes" id="UP000503482">
    <property type="component" value="Chromosome"/>
</dbReference>
<dbReference type="Pfam" id="PF03929">
    <property type="entry name" value="PepSY_TM"/>
    <property type="match status" value="1"/>
</dbReference>
<sequence>MEKLNIKFLLRAHTIVGLFCIFLFYISSYFGSLTFFLPYISYWELPSKHIEKTVDYGFNIDNKLDEIINKYKLDDKNIEIIPPSFKDPRIKISTKDQSSIYLNPNTNEELDTFYEYTNVSEFFNELHFGENIPVIGQFLMGLASIGVLFLIFSAILLFLFNKKKIKEEKKSDKRFWIKWHKNLGLLVIPFLLIFALTGAFIGVMLFSSKPFVLSATDNKETNLRKVVAPIIFKQNELVKKSENIIEPLSLSLLQAFAKTNYENLVITNINIYNYKKDNSQTMFSGYLYDNRAITGNVNRVNIVLNSIDGTVFSKTNLEETHGIKKALSIFYFLHFMPDETFLIRVLFFILGLSLCVSLAFGYMIWAQKKLHNIGDFKWVNFLNRIILTIIFGSITCSSFLFFIHYLILNSFLEKDLIMKGMFYSLFFLLLLYSFWENKISRIIKINLYLSSFFFFFSIFIHGFQTNIFIWNSFIKNVDVVFYVDLVLISVSLILFVISKKIDLNFLSNFDYRRI</sequence>
<feature type="transmembrane region" description="Helical" evidence="1">
    <location>
        <begin position="12"/>
        <end position="37"/>
    </location>
</feature>
<feature type="transmembrane region" description="Helical" evidence="1">
    <location>
        <begin position="385"/>
        <end position="404"/>
    </location>
</feature>
<dbReference type="PANTHER" id="PTHR34219">
    <property type="entry name" value="IRON-REGULATED INNER MEMBRANE PROTEIN-RELATED"/>
    <property type="match status" value="1"/>
</dbReference>
<evidence type="ECO:0000313" key="3">
    <source>
        <dbReference type="Proteomes" id="UP000503482"/>
    </source>
</evidence>
<proteinExistence type="predicted"/>
<dbReference type="EMBL" id="CP053840">
    <property type="protein sequence ID" value="QKF66171.1"/>
    <property type="molecule type" value="Genomic_DNA"/>
</dbReference>
<keyword evidence="1" id="KW-0472">Membrane</keyword>
<dbReference type="RefSeq" id="WP_128357679.1">
    <property type="nucleotide sequence ID" value="NZ_CP053840.1"/>
</dbReference>
<name>A0AAE7B7S7_9BACT</name>
<feature type="transmembrane region" description="Helical" evidence="1">
    <location>
        <begin position="341"/>
        <end position="365"/>
    </location>
</feature>
<evidence type="ECO:0000256" key="1">
    <source>
        <dbReference type="SAM" id="Phobius"/>
    </source>
</evidence>
<evidence type="ECO:0000313" key="2">
    <source>
        <dbReference type="EMBL" id="QKF66171.1"/>
    </source>
</evidence>
<dbReference type="PANTHER" id="PTHR34219:SF3">
    <property type="entry name" value="BLL7967 PROTEIN"/>
    <property type="match status" value="1"/>
</dbReference>
<feature type="transmembrane region" description="Helical" evidence="1">
    <location>
        <begin position="416"/>
        <end position="435"/>
    </location>
</feature>